<dbReference type="PANTHER" id="PTHR30015:SF7">
    <property type="entry name" value="TYPE IV METHYL-DIRECTED RESTRICTION ENZYME ECOKMRR"/>
    <property type="match status" value="1"/>
</dbReference>
<dbReference type="AlphaFoldDB" id="A0A2V1K315"/>
<evidence type="ECO:0000313" key="2">
    <source>
        <dbReference type="EMBL" id="PWF23955.1"/>
    </source>
</evidence>
<accession>A0A2V1K315</accession>
<evidence type="ECO:0000259" key="1">
    <source>
        <dbReference type="Pfam" id="PF04471"/>
    </source>
</evidence>
<protein>
    <recommendedName>
        <fullName evidence="1">Restriction endonuclease type IV Mrr domain-containing protein</fullName>
    </recommendedName>
</protein>
<dbReference type="InterPro" id="IPR007560">
    <property type="entry name" value="Restrct_endonuc_IV_Mrr"/>
</dbReference>
<comment type="caution">
    <text evidence="2">The sequence shown here is derived from an EMBL/GenBank/DDBJ whole genome shotgun (WGS) entry which is preliminary data.</text>
</comment>
<dbReference type="Gene3D" id="3.40.1350.10">
    <property type="match status" value="1"/>
</dbReference>
<dbReference type="Pfam" id="PF04471">
    <property type="entry name" value="Mrr_cat"/>
    <property type="match status" value="1"/>
</dbReference>
<dbReference type="InterPro" id="IPR011856">
    <property type="entry name" value="tRNA_endonuc-like_dom_sf"/>
</dbReference>
<dbReference type="EMBL" id="QETA01000002">
    <property type="protein sequence ID" value="PWF23955.1"/>
    <property type="molecule type" value="Genomic_DNA"/>
</dbReference>
<gene>
    <name evidence="2" type="ORF">DD235_06390</name>
</gene>
<sequence length="371" mass="41843">MKSNFVFSAAEDHSHHPFQIGRETESEKLSSSILQNRSKVVAITGPNGTGKTLLWMHFLKTKGIALAEHTEVISLRRPSHAIPSVGSTTKLVVIEDLSYDFTYERSGYISSLLQNHADKQFILVSAFANFIEKFSPNTHIRLEALPHSGSQQFLLAAFDSMLSDFEIAKVADFTKGIPYLMKLVATRLNRRGATIESVLTSLTEDLKYKSIFHEFKQDKNSQKIIQVVSDIRVVNGRLLEAIQRDHNAIHTLTPRQFEEFVAELMEKRGYKVDLTKATRDGGKDLIIANHSDIGDFIFYVECKKHSPTNPVGVNLVRELAGTVLTDRVTAGIMVTSSYFSPDAIKFSNQIKHQLSLINYLKLKEWIKECEK</sequence>
<dbReference type="InterPro" id="IPR011335">
    <property type="entry name" value="Restrct_endonuc-II-like"/>
</dbReference>
<proteinExistence type="predicted"/>
<name>A0A2V1K315_9BURK</name>
<dbReference type="PANTHER" id="PTHR30015">
    <property type="entry name" value="MRR RESTRICTION SYSTEM PROTEIN"/>
    <property type="match status" value="1"/>
</dbReference>
<keyword evidence="3" id="KW-1185">Reference proteome</keyword>
<organism evidence="2 3">
    <name type="scientific">Corticimicrobacter populi</name>
    <dbReference type="NCBI Taxonomy" id="2175229"/>
    <lineage>
        <taxon>Bacteria</taxon>
        <taxon>Pseudomonadati</taxon>
        <taxon>Pseudomonadota</taxon>
        <taxon>Betaproteobacteria</taxon>
        <taxon>Burkholderiales</taxon>
        <taxon>Alcaligenaceae</taxon>
        <taxon>Corticimicrobacter</taxon>
    </lineage>
</organism>
<dbReference type="RefSeq" id="WP_109061234.1">
    <property type="nucleotide sequence ID" value="NZ_QETA01000002.1"/>
</dbReference>
<dbReference type="Proteomes" id="UP000245212">
    <property type="component" value="Unassembled WGS sequence"/>
</dbReference>
<evidence type="ECO:0000313" key="3">
    <source>
        <dbReference type="Proteomes" id="UP000245212"/>
    </source>
</evidence>
<dbReference type="SUPFAM" id="SSF52980">
    <property type="entry name" value="Restriction endonuclease-like"/>
    <property type="match status" value="1"/>
</dbReference>
<dbReference type="GO" id="GO:0003677">
    <property type="term" value="F:DNA binding"/>
    <property type="evidence" value="ECO:0007669"/>
    <property type="project" value="InterPro"/>
</dbReference>
<dbReference type="GO" id="GO:0015666">
    <property type="term" value="F:restriction endodeoxyribonuclease activity"/>
    <property type="evidence" value="ECO:0007669"/>
    <property type="project" value="TreeGrafter"/>
</dbReference>
<dbReference type="Gene3D" id="3.40.50.300">
    <property type="entry name" value="P-loop containing nucleotide triphosphate hydrolases"/>
    <property type="match status" value="1"/>
</dbReference>
<dbReference type="InterPro" id="IPR052906">
    <property type="entry name" value="Type_IV_Methyl-Rstrct_Enzyme"/>
</dbReference>
<reference evidence="3" key="1">
    <citation type="submission" date="2018-05" db="EMBL/GenBank/DDBJ databases">
        <authorList>
            <person name="Li Y."/>
        </authorList>
    </citation>
    <scope>NUCLEOTIDE SEQUENCE [LARGE SCALE GENOMIC DNA]</scope>
    <source>
        <strain evidence="3">3d-2-2</strain>
    </source>
</reference>
<dbReference type="InterPro" id="IPR027417">
    <property type="entry name" value="P-loop_NTPase"/>
</dbReference>
<dbReference type="SUPFAM" id="SSF52540">
    <property type="entry name" value="P-loop containing nucleoside triphosphate hydrolases"/>
    <property type="match status" value="1"/>
</dbReference>
<dbReference type="GO" id="GO:0009307">
    <property type="term" value="P:DNA restriction-modification system"/>
    <property type="evidence" value="ECO:0007669"/>
    <property type="project" value="InterPro"/>
</dbReference>
<feature type="domain" description="Restriction endonuclease type IV Mrr" evidence="1">
    <location>
        <begin position="250"/>
        <end position="366"/>
    </location>
</feature>